<name>A0A1H9PNP4_9SPHI</name>
<dbReference type="EMBL" id="FOGG01000010">
    <property type="protein sequence ID" value="SER49445.1"/>
    <property type="molecule type" value="Genomic_DNA"/>
</dbReference>
<proteinExistence type="predicted"/>
<accession>A0A1H9PNP4</accession>
<gene>
    <name evidence="1" type="ORF">SAMN04488023_11032</name>
</gene>
<organism evidence="1 2">
    <name type="scientific">Pedobacter rhizosphaerae</name>
    <dbReference type="NCBI Taxonomy" id="390241"/>
    <lineage>
        <taxon>Bacteria</taxon>
        <taxon>Pseudomonadati</taxon>
        <taxon>Bacteroidota</taxon>
        <taxon>Sphingobacteriia</taxon>
        <taxon>Sphingobacteriales</taxon>
        <taxon>Sphingobacteriaceae</taxon>
        <taxon>Pedobacter</taxon>
    </lineage>
</organism>
<evidence type="ECO:0000313" key="2">
    <source>
        <dbReference type="Proteomes" id="UP000199572"/>
    </source>
</evidence>
<dbReference type="Proteomes" id="UP000199572">
    <property type="component" value="Unassembled WGS sequence"/>
</dbReference>
<dbReference type="AlphaFoldDB" id="A0A1H9PNP4"/>
<dbReference type="OrthoDB" id="676292at2"/>
<evidence type="ECO:0000313" key="1">
    <source>
        <dbReference type="EMBL" id="SER49445.1"/>
    </source>
</evidence>
<dbReference type="STRING" id="390241.SAMN04488023_11032"/>
<dbReference type="RefSeq" id="WP_090883893.1">
    <property type="nucleotide sequence ID" value="NZ_FOGG01000010.1"/>
</dbReference>
<reference evidence="1 2" key="1">
    <citation type="submission" date="2016-10" db="EMBL/GenBank/DDBJ databases">
        <authorList>
            <person name="de Groot N.N."/>
        </authorList>
    </citation>
    <scope>NUCLEOTIDE SEQUENCE [LARGE SCALE GENOMIC DNA]</scope>
    <source>
        <strain evidence="1 2">DSM 18610</strain>
    </source>
</reference>
<sequence>METTFSICVTLNLKKKKLPYGKFSLGREKALSMEIFSMLKGKNGDGHPCAIQMELSQEIAGLPVPISMIYCSLEELKENVAVISREIFRIAQLEEGDIIPLQ</sequence>
<keyword evidence="2" id="KW-1185">Reference proteome</keyword>
<protein>
    <submittedName>
        <fullName evidence="1">Uncharacterized protein</fullName>
    </submittedName>
</protein>